<feature type="non-terminal residue" evidence="1">
    <location>
        <position position="92"/>
    </location>
</feature>
<evidence type="ECO:0000313" key="1">
    <source>
        <dbReference type="EMBL" id="GAH91345.1"/>
    </source>
</evidence>
<sequence>LGMGTISGGLSWLSRGPKERSYFLLTDQPASDLRRLLRITGLAGDRSASIEHTSIQPSLLDLGIIEDGRLIDPLRANGLDSELKAFADELRS</sequence>
<dbReference type="EMBL" id="BARU01047876">
    <property type="protein sequence ID" value="GAH91345.1"/>
    <property type="molecule type" value="Genomic_DNA"/>
</dbReference>
<organism evidence="1">
    <name type="scientific">marine sediment metagenome</name>
    <dbReference type="NCBI Taxonomy" id="412755"/>
    <lineage>
        <taxon>unclassified sequences</taxon>
        <taxon>metagenomes</taxon>
        <taxon>ecological metagenomes</taxon>
    </lineage>
</organism>
<gene>
    <name evidence="1" type="ORF">S03H2_71496</name>
</gene>
<proteinExistence type="predicted"/>
<accession>X1KCH5</accession>
<name>X1KCH5_9ZZZZ</name>
<protein>
    <submittedName>
        <fullName evidence="1">Uncharacterized protein</fullName>
    </submittedName>
</protein>
<comment type="caution">
    <text evidence="1">The sequence shown here is derived from an EMBL/GenBank/DDBJ whole genome shotgun (WGS) entry which is preliminary data.</text>
</comment>
<dbReference type="AlphaFoldDB" id="X1KCH5"/>
<reference evidence="1" key="1">
    <citation type="journal article" date="2014" name="Front. Microbiol.">
        <title>High frequency of phylogenetically diverse reductive dehalogenase-homologous genes in deep subseafloor sedimentary metagenomes.</title>
        <authorList>
            <person name="Kawai M."/>
            <person name="Futagami T."/>
            <person name="Toyoda A."/>
            <person name="Takaki Y."/>
            <person name="Nishi S."/>
            <person name="Hori S."/>
            <person name="Arai W."/>
            <person name="Tsubouchi T."/>
            <person name="Morono Y."/>
            <person name="Uchiyama I."/>
            <person name="Ito T."/>
            <person name="Fujiyama A."/>
            <person name="Inagaki F."/>
            <person name="Takami H."/>
        </authorList>
    </citation>
    <scope>NUCLEOTIDE SEQUENCE</scope>
    <source>
        <strain evidence="1">Expedition CK06-06</strain>
    </source>
</reference>
<feature type="non-terminal residue" evidence="1">
    <location>
        <position position="1"/>
    </location>
</feature>